<reference evidence="1 2" key="1">
    <citation type="journal article" date="2024" name="Int. J. Syst. Evol. Microbiol.">
        <title>Clostridium omnivorum sp. nov., isolated from anoxic soil under the treatment of reductive soil disinfestation.</title>
        <authorList>
            <person name="Ueki A."/>
            <person name="Tonouchi A."/>
            <person name="Kaku N."/>
            <person name="Honma S."/>
            <person name="Ueki K."/>
        </authorList>
    </citation>
    <scope>NUCLEOTIDE SEQUENCE [LARGE SCALE GENOMIC DNA]</scope>
    <source>
        <strain evidence="1 2">E14</strain>
    </source>
</reference>
<organism evidence="1 2">
    <name type="scientific">Clostridium omnivorum</name>
    <dbReference type="NCBI Taxonomy" id="1604902"/>
    <lineage>
        <taxon>Bacteria</taxon>
        <taxon>Bacillati</taxon>
        <taxon>Bacillota</taxon>
        <taxon>Clostridia</taxon>
        <taxon>Eubacteriales</taxon>
        <taxon>Clostridiaceae</taxon>
        <taxon>Clostridium</taxon>
    </lineage>
</organism>
<comment type="caution">
    <text evidence="1">The sequence shown here is derived from an EMBL/GenBank/DDBJ whole genome shotgun (WGS) entry which is preliminary data.</text>
</comment>
<dbReference type="EMBL" id="BRXR01000001">
    <property type="protein sequence ID" value="GLC31660.1"/>
    <property type="molecule type" value="Genomic_DNA"/>
</dbReference>
<gene>
    <name evidence="1" type="ORF">bsdE14_30700</name>
</gene>
<name>A0ABQ5N9E5_9CLOT</name>
<keyword evidence="2" id="KW-1185">Reference proteome</keyword>
<evidence type="ECO:0000313" key="1">
    <source>
        <dbReference type="EMBL" id="GLC31660.1"/>
    </source>
</evidence>
<proteinExistence type="predicted"/>
<dbReference type="Proteomes" id="UP001208567">
    <property type="component" value="Unassembled WGS sequence"/>
</dbReference>
<protein>
    <submittedName>
        <fullName evidence="1">Uncharacterized protein</fullName>
    </submittedName>
</protein>
<sequence length="196" mass="23029">MNKLMGFYELKNSTLPTIKWEVYDGQQNFNKKQLWTLRTAVYQGKDINLPRYIGINGEEAKKNADALYSQFKESGMVIYYPYFIAEKSGTLNVFIDKTVIEAVKEDLWNLVTYSKKDVTIIQDKNEELRYIGDEHFLREDELSELMKYVPVVKSMFKEQLIEGESILLEWSYAYNCGVDRNKIGSKYLVFYEARTV</sequence>
<evidence type="ECO:0000313" key="2">
    <source>
        <dbReference type="Proteomes" id="UP001208567"/>
    </source>
</evidence>
<dbReference type="RefSeq" id="WP_264850990.1">
    <property type="nucleotide sequence ID" value="NZ_BRXR01000001.1"/>
</dbReference>
<accession>A0ABQ5N9E5</accession>